<dbReference type="SUPFAM" id="SSF56672">
    <property type="entry name" value="DNA/RNA polymerases"/>
    <property type="match status" value="1"/>
</dbReference>
<sequence length="316" mass="35893">SHDKFVQQFMKELSNRFSLKYLGYPHYFLGIEIVPTKTGLFLNQHRYMRDLLEKFNMAGAKPTNTPLCSSTPLKLVDGSATTDAKQFRSIVGALQYVTLTRPDLSFSINKLSQFMHQPTEIHLQQLKRTLRYLKQTINHGLQLNKPQHLRLAAFSDADWGGNLDDRTSTSAYIIYLGGNPISWMSKRQRTVARSSTEAEYRSVAHTAAEVRWLIHLLGELGITTPTPTLLCDNIGATYLCANPVFHSRMKHIALDYHFVRQLVQSGQIKVSHISTKDQLADILTKPLSRTRFTQIRDKMGISDGNPILRGRDKHNG</sequence>
<gene>
    <name evidence="2" type="ORF">A2U01_0017326</name>
</gene>
<protein>
    <submittedName>
        <fullName evidence="2">Retrovirus-related Pol polyprotein from transposon TNT 1-94</fullName>
    </submittedName>
</protein>
<keyword evidence="3" id="KW-1185">Reference proteome</keyword>
<reference evidence="2 3" key="1">
    <citation type="journal article" date="2018" name="Front. Plant Sci.">
        <title>Red Clover (Trifolium pratense) and Zigzag Clover (T. medium) - A Picture of Genomic Similarities and Differences.</title>
        <authorList>
            <person name="Dluhosova J."/>
            <person name="Istvanek J."/>
            <person name="Nedelnik J."/>
            <person name="Repkova J."/>
        </authorList>
    </citation>
    <scope>NUCLEOTIDE SEQUENCE [LARGE SCALE GENOMIC DNA]</scope>
    <source>
        <strain evidence="3">cv. 10/8</strain>
        <tissue evidence="2">Leaf</tissue>
    </source>
</reference>
<evidence type="ECO:0000259" key="1">
    <source>
        <dbReference type="Pfam" id="PF07727"/>
    </source>
</evidence>
<feature type="domain" description="Reverse transcriptase Ty1/copia-type" evidence="1">
    <location>
        <begin position="4"/>
        <end position="67"/>
    </location>
</feature>
<accession>A0A392NA54</accession>
<name>A0A392NA54_9FABA</name>
<dbReference type="InterPro" id="IPR043502">
    <property type="entry name" value="DNA/RNA_pol_sf"/>
</dbReference>
<evidence type="ECO:0000313" key="3">
    <source>
        <dbReference type="Proteomes" id="UP000265520"/>
    </source>
</evidence>
<dbReference type="EMBL" id="LXQA010032094">
    <property type="protein sequence ID" value="MCH96341.1"/>
    <property type="molecule type" value="Genomic_DNA"/>
</dbReference>
<dbReference type="Pfam" id="PF07727">
    <property type="entry name" value="RVT_2"/>
    <property type="match status" value="1"/>
</dbReference>
<dbReference type="PANTHER" id="PTHR11439">
    <property type="entry name" value="GAG-POL-RELATED RETROTRANSPOSON"/>
    <property type="match status" value="1"/>
</dbReference>
<organism evidence="2 3">
    <name type="scientific">Trifolium medium</name>
    <dbReference type="NCBI Taxonomy" id="97028"/>
    <lineage>
        <taxon>Eukaryota</taxon>
        <taxon>Viridiplantae</taxon>
        <taxon>Streptophyta</taxon>
        <taxon>Embryophyta</taxon>
        <taxon>Tracheophyta</taxon>
        <taxon>Spermatophyta</taxon>
        <taxon>Magnoliopsida</taxon>
        <taxon>eudicotyledons</taxon>
        <taxon>Gunneridae</taxon>
        <taxon>Pentapetalae</taxon>
        <taxon>rosids</taxon>
        <taxon>fabids</taxon>
        <taxon>Fabales</taxon>
        <taxon>Fabaceae</taxon>
        <taxon>Papilionoideae</taxon>
        <taxon>50 kb inversion clade</taxon>
        <taxon>NPAAA clade</taxon>
        <taxon>Hologalegina</taxon>
        <taxon>IRL clade</taxon>
        <taxon>Trifolieae</taxon>
        <taxon>Trifolium</taxon>
    </lineage>
</organism>
<dbReference type="AlphaFoldDB" id="A0A392NA54"/>
<dbReference type="PANTHER" id="PTHR11439:SF455">
    <property type="entry name" value="RLK (RECEPTOR-LIKE PROTEIN KINASE) 8, PUTATIVE-RELATED"/>
    <property type="match status" value="1"/>
</dbReference>
<dbReference type="InterPro" id="IPR013103">
    <property type="entry name" value="RVT_2"/>
</dbReference>
<proteinExistence type="predicted"/>
<feature type="non-terminal residue" evidence="2">
    <location>
        <position position="1"/>
    </location>
</feature>
<comment type="caution">
    <text evidence="2">The sequence shown here is derived from an EMBL/GenBank/DDBJ whole genome shotgun (WGS) entry which is preliminary data.</text>
</comment>
<evidence type="ECO:0000313" key="2">
    <source>
        <dbReference type="EMBL" id="MCH96341.1"/>
    </source>
</evidence>
<dbReference type="CDD" id="cd09272">
    <property type="entry name" value="RNase_HI_RT_Ty1"/>
    <property type="match status" value="1"/>
</dbReference>
<dbReference type="Proteomes" id="UP000265520">
    <property type="component" value="Unassembled WGS sequence"/>
</dbReference>